<proteinExistence type="predicted"/>
<comment type="caution">
    <text evidence="1">The sequence shown here is derived from an EMBL/GenBank/DDBJ whole genome shotgun (WGS) entry which is preliminary data.</text>
</comment>
<protein>
    <submittedName>
        <fullName evidence="1">2191_t:CDS:1</fullName>
    </submittedName>
</protein>
<gene>
    <name evidence="1" type="ORF">PBRASI_LOCUS11237</name>
</gene>
<dbReference type="AlphaFoldDB" id="A0A9N9HFD8"/>
<dbReference type="EMBL" id="CAJVPI010004727">
    <property type="protein sequence ID" value="CAG8669702.1"/>
    <property type="molecule type" value="Genomic_DNA"/>
</dbReference>
<dbReference type="Proteomes" id="UP000789739">
    <property type="component" value="Unassembled WGS sequence"/>
</dbReference>
<feature type="non-terminal residue" evidence="1">
    <location>
        <position position="52"/>
    </location>
</feature>
<name>A0A9N9HFD8_9GLOM</name>
<accession>A0A9N9HFD8</accession>
<evidence type="ECO:0000313" key="2">
    <source>
        <dbReference type="Proteomes" id="UP000789739"/>
    </source>
</evidence>
<organism evidence="1 2">
    <name type="scientific">Paraglomus brasilianum</name>
    <dbReference type="NCBI Taxonomy" id="144538"/>
    <lineage>
        <taxon>Eukaryota</taxon>
        <taxon>Fungi</taxon>
        <taxon>Fungi incertae sedis</taxon>
        <taxon>Mucoromycota</taxon>
        <taxon>Glomeromycotina</taxon>
        <taxon>Glomeromycetes</taxon>
        <taxon>Paraglomerales</taxon>
        <taxon>Paraglomeraceae</taxon>
        <taxon>Paraglomus</taxon>
    </lineage>
</organism>
<dbReference type="OrthoDB" id="2327944at2759"/>
<keyword evidence="2" id="KW-1185">Reference proteome</keyword>
<reference evidence="1" key="1">
    <citation type="submission" date="2021-06" db="EMBL/GenBank/DDBJ databases">
        <authorList>
            <person name="Kallberg Y."/>
            <person name="Tangrot J."/>
            <person name="Rosling A."/>
        </authorList>
    </citation>
    <scope>NUCLEOTIDE SEQUENCE</scope>
    <source>
        <strain evidence="1">BR232B</strain>
    </source>
</reference>
<evidence type="ECO:0000313" key="1">
    <source>
        <dbReference type="EMBL" id="CAG8669702.1"/>
    </source>
</evidence>
<sequence length="52" mass="5785">LCEIKLAQELSEVNLVRRLIVETHFLKAPKGGIPVVTLTKQKTGSKKSIKQI</sequence>